<name>A0AAF0ZN64_SOLVR</name>
<proteinExistence type="predicted"/>
<dbReference type="AlphaFoldDB" id="A0AAF0ZN64"/>
<keyword evidence="2" id="KW-1185">Reference proteome</keyword>
<sequence length="84" mass="9358">VEFFGKRAGAACLAERQQAPSELRGLALCALQSAKDAKFPHFFHTFSCMFLGNVPVFYSCFQHSKVHLNIPNSSINMRLLPLNS</sequence>
<dbReference type="EMBL" id="CP133619">
    <property type="protein sequence ID" value="WMV43758.1"/>
    <property type="molecule type" value="Genomic_DNA"/>
</dbReference>
<protein>
    <submittedName>
        <fullName evidence="1">Uncharacterized protein</fullName>
    </submittedName>
</protein>
<evidence type="ECO:0000313" key="1">
    <source>
        <dbReference type="EMBL" id="WMV43758.1"/>
    </source>
</evidence>
<organism evidence="1 2">
    <name type="scientific">Solanum verrucosum</name>
    <dbReference type="NCBI Taxonomy" id="315347"/>
    <lineage>
        <taxon>Eukaryota</taxon>
        <taxon>Viridiplantae</taxon>
        <taxon>Streptophyta</taxon>
        <taxon>Embryophyta</taxon>
        <taxon>Tracheophyta</taxon>
        <taxon>Spermatophyta</taxon>
        <taxon>Magnoliopsida</taxon>
        <taxon>eudicotyledons</taxon>
        <taxon>Gunneridae</taxon>
        <taxon>Pentapetalae</taxon>
        <taxon>asterids</taxon>
        <taxon>lamiids</taxon>
        <taxon>Solanales</taxon>
        <taxon>Solanaceae</taxon>
        <taxon>Solanoideae</taxon>
        <taxon>Solaneae</taxon>
        <taxon>Solanum</taxon>
    </lineage>
</organism>
<feature type="non-terminal residue" evidence="1">
    <location>
        <position position="1"/>
    </location>
</feature>
<evidence type="ECO:0000313" key="2">
    <source>
        <dbReference type="Proteomes" id="UP001234989"/>
    </source>
</evidence>
<accession>A0AAF0ZN64</accession>
<dbReference type="Proteomes" id="UP001234989">
    <property type="component" value="Chromosome 8"/>
</dbReference>
<reference evidence="1" key="1">
    <citation type="submission" date="2023-08" db="EMBL/GenBank/DDBJ databases">
        <title>A de novo genome assembly of Solanum verrucosum Schlechtendal, a Mexican diploid species geographically isolated from the other diploid A-genome species in potato relatives.</title>
        <authorList>
            <person name="Hosaka K."/>
        </authorList>
    </citation>
    <scope>NUCLEOTIDE SEQUENCE</scope>
    <source>
        <tissue evidence="1">Young leaves</tissue>
    </source>
</reference>
<gene>
    <name evidence="1" type="ORF">MTR67_037143</name>
</gene>